<keyword evidence="3 5" id="KW-1133">Transmembrane helix</keyword>
<evidence type="ECO:0000256" key="4">
    <source>
        <dbReference type="ARBA" id="ARBA00023136"/>
    </source>
</evidence>
<dbReference type="GO" id="GO:0016020">
    <property type="term" value="C:membrane"/>
    <property type="evidence" value="ECO:0007669"/>
    <property type="project" value="UniProtKB-SubCell"/>
</dbReference>
<keyword evidence="2 5" id="KW-0812">Transmembrane</keyword>
<accession>A0A4Y2G1P5</accession>
<feature type="transmembrane region" description="Helical" evidence="5">
    <location>
        <begin position="88"/>
        <end position="108"/>
    </location>
</feature>
<dbReference type="GO" id="GO:0008610">
    <property type="term" value="P:lipid biosynthetic process"/>
    <property type="evidence" value="ECO:0007669"/>
    <property type="project" value="InterPro"/>
</dbReference>
<dbReference type="AlphaFoldDB" id="A0A4Y2G1P5"/>
<dbReference type="Proteomes" id="UP000499080">
    <property type="component" value="Unassembled WGS sequence"/>
</dbReference>
<gene>
    <name evidence="7" type="primary">FAXDC2_18</name>
    <name evidence="7" type="ORF">AVEN_95593_1</name>
</gene>
<reference evidence="7 8" key="1">
    <citation type="journal article" date="2019" name="Sci. Rep.">
        <title>Orb-weaving spider Araneus ventricosus genome elucidates the spidroin gene catalogue.</title>
        <authorList>
            <person name="Kono N."/>
            <person name="Nakamura H."/>
            <person name="Ohtoshi R."/>
            <person name="Moran D.A.P."/>
            <person name="Shinohara A."/>
            <person name="Yoshida Y."/>
            <person name="Fujiwara M."/>
            <person name="Mori M."/>
            <person name="Tomita M."/>
            <person name="Arakawa K."/>
        </authorList>
    </citation>
    <scope>NUCLEOTIDE SEQUENCE [LARGE SCALE GENOMIC DNA]</scope>
</reference>
<keyword evidence="8" id="KW-1185">Reference proteome</keyword>
<dbReference type="GO" id="GO:0016491">
    <property type="term" value="F:oxidoreductase activity"/>
    <property type="evidence" value="ECO:0007669"/>
    <property type="project" value="InterPro"/>
</dbReference>
<proteinExistence type="predicted"/>
<evidence type="ECO:0000313" key="8">
    <source>
        <dbReference type="Proteomes" id="UP000499080"/>
    </source>
</evidence>
<evidence type="ECO:0000259" key="6">
    <source>
        <dbReference type="Pfam" id="PF04116"/>
    </source>
</evidence>
<evidence type="ECO:0000256" key="3">
    <source>
        <dbReference type="ARBA" id="ARBA00022989"/>
    </source>
</evidence>
<name>A0A4Y2G1P5_ARAVE</name>
<feature type="transmembrane region" description="Helical" evidence="5">
    <location>
        <begin position="128"/>
        <end position="146"/>
    </location>
</feature>
<feature type="transmembrane region" description="Helical" evidence="5">
    <location>
        <begin position="203"/>
        <end position="223"/>
    </location>
</feature>
<dbReference type="EMBL" id="BGPR01001143">
    <property type="protein sequence ID" value="GBM46595.1"/>
    <property type="molecule type" value="Genomic_DNA"/>
</dbReference>
<evidence type="ECO:0000256" key="1">
    <source>
        <dbReference type="ARBA" id="ARBA00004370"/>
    </source>
</evidence>
<dbReference type="InterPro" id="IPR050307">
    <property type="entry name" value="Sterol_Desaturase_Related"/>
</dbReference>
<dbReference type="OrthoDB" id="408954at2759"/>
<feature type="domain" description="Fatty acid hydroxylase" evidence="6">
    <location>
        <begin position="132"/>
        <end position="254"/>
    </location>
</feature>
<keyword evidence="4 5" id="KW-0472">Membrane</keyword>
<sequence length="264" mass="31463">MLKENLQQVLEPPDSFWQTQWNTVWEWSGNNEFNMVMWGTFIVTTAVYWIIGLVFSPIDLTGKPQFLMKYRIQKDSLYPVTLNEFLRVTVRVVFNQIVIHLPVTLMYFQLMKWRGYEIRTLPTIQRTLSDLLCFFFLQEVLFYYTHRFLHTPLMFKYHKLHHQWHSPIAITAAYCHPVEHLTANLFPALMGPLVLGSHLSTTWIWMSLFTVLTLFLHSGFHILPLPTSEFHDYHHEKNHHNFGLWGLMDRLYGTNGYHHSDKVH</sequence>
<dbReference type="Pfam" id="PF04116">
    <property type="entry name" value="FA_hydroxylase"/>
    <property type="match status" value="1"/>
</dbReference>
<evidence type="ECO:0000256" key="2">
    <source>
        <dbReference type="ARBA" id="ARBA00022692"/>
    </source>
</evidence>
<organism evidence="7 8">
    <name type="scientific">Araneus ventricosus</name>
    <name type="common">Orbweaver spider</name>
    <name type="synonym">Epeira ventricosa</name>
    <dbReference type="NCBI Taxonomy" id="182803"/>
    <lineage>
        <taxon>Eukaryota</taxon>
        <taxon>Metazoa</taxon>
        <taxon>Ecdysozoa</taxon>
        <taxon>Arthropoda</taxon>
        <taxon>Chelicerata</taxon>
        <taxon>Arachnida</taxon>
        <taxon>Araneae</taxon>
        <taxon>Araneomorphae</taxon>
        <taxon>Entelegynae</taxon>
        <taxon>Araneoidea</taxon>
        <taxon>Araneidae</taxon>
        <taxon>Araneus</taxon>
    </lineage>
</organism>
<dbReference type="InterPro" id="IPR006694">
    <property type="entry name" value="Fatty_acid_hydroxylase"/>
</dbReference>
<evidence type="ECO:0000313" key="7">
    <source>
        <dbReference type="EMBL" id="GBM46595.1"/>
    </source>
</evidence>
<feature type="transmembrane region" description="Helical" evidence="5">
    <location>
        <begin position="35"/>
        <end position="58"/>
    </location>
</feature>
<comment type="subcellular location">
    <subcellularLocation>
        <location evidence="1">Membrane</location>
    </subcellularLocation>
</comment>
<comment type="caution">
    <text evidence="7">The sequence shown here is derived from an EMBL/GenBank/DDBJ whole genome shotgun (WGS) entry which is preliminary data.</text>
</comment>
<dbReference type="GO" id="GO:0005506">
    <property type="term" value="F:iron ion binding"/>
    <property type="evidence" value="ECO:0007669"/>
    <property type="project" value="InterPro"/>
</dbReference>
<protein>
    <submittedName>
        <fullName evidence="7">Fatty acid hydroxylase domain-containing protein 2</fullName>
    </submittedName>
</protein>
<evidence type="ECO:0000256" key="5">
    <source>
        <dbReference type="SAM" id="Phobius"/>
    </source>
</evidence>
<dbReference type="PANTHER" id="PTHR11863">
    <property type="entry name" value="STEROL DESATURASE"/>
    <property type="match status" value="1"/>
</dbReference>